<reference evidence="3 4" key="1">
    <citation type="submission" date="2017-06" db="EMBL/GenBank/DDBJ databases">
        <title>A platform for efficient transgenesis in Macrostomum lignano, a flatworm model organism for stem cell research.</title>
        <authorList>
            <person name="Berezikov E."/>
        </authorList>
    </citation>
    <scope>NUCLEOTIDE SEQUENCE [LARGE SCALE GENOMIC DNA]</scope>
    <source>
        <strain evidence="3">DV1</strain>
        <tissue evidence="3">Whole organism</tissue>
    </source>
</reference>
<feature type="compositionally biased region" description="Low complexity" evidence="1">
    <location>
        <begin position="973"/>
        <end position="988"/>
    </location>
</feature>
<feature type="region of interest" description="Disordered" evidence="1">
    <location>
        <begin position="641"/>
        <end position="792"/>
    </location>
</feature>
<feature type="compositionally biased region" description="Pro residues" evidence="1">
    <location>
        <begin position="649"/>
        <end position="666"/>
    </location>
</feature>
<sequence length="1237" mass="134815">CTTENMKCSRCKENPPTIYCTGCTTSNGQVQLCSNCFFEYHVGPLAVAHKPTLVSKEALFELWEKEKQDCATYLAAAKHCSQELQNLLCSKDSSLIEEDCQAVSARINADADAIVAKLAGLTDQVNSLRKDAINFVSSRYDEKRDNLVKTKQRLDKSVTDFTDLSLQLDAVSSAKSDDELLQRFLSMNQMKPSLQRCLPSENLMDTDPTGWYALPLPANCDILASLTELKHRLDKLSVRQECDGALGQAAFNYLAKDLKSLTANSDKSRRPIVRCCLLSDLSPYGIFTACQASPVRFELIRHIQSDLQLRRAVEPGFRTVLEACSAKATSPLALRPDQRVYAMSRDGIWGRGRVLSESSASVSVRFFDLGKTENISRDRIVDAESDTRYSAVPELSFECCLAEPAQQAVLKDPNWFANRIGGQDGRAFLLRSAGECRFRSRRVLRVEAWPDNDAETDHAVVDEDFAAKLAADFSDLLTGAVKETVGSHAASHHRDIRLQENPDLPRQVYTFSATTTAAPSSAPSVALNAMSPFEEEFAPLIRQGMLRPIADDEAGMLNGGRAVDSDAEGLDYAEDDEDNDQVVVLVDRNAVRAASLPGSQVTSPTSSVSVQQQQQQQQQLLQQQHQLQLYSQQISLPMQLQHQLHHQTHPPPPPPPQSMMLPPPIPQVSQSMPLQYGHHQHPPPHHHHHHPHHHHAMSHAPPMSDYAQSDYSHSGLYAAPHHHPQRQQQHHPQHPMQLDLSSMIGPHFLPAPGQQPPPQHLVYNQPPPQMPPPTSYHHGPHPSQQPPVTMSMQPMHHPVIVPVSDCIAADAIVNGGSSTNGRNNGTGGSSTSPYYYSEPRPEVECAGNSAELHDDEVPDNGERNEEEEEEKEEEEECGHNAEEDAEEYDVGDEQDERDGDYDDQEAEEADEDFHEAEESPFDSLSGDERRWTSRSANWEDVVAADEKAKADSAAAAEALKKTERSSDGASPQTTPKLASPAPPAATSSRFNGWQYNVLKNTLQKRATSPDTTAAAAADASTRHVQPATGQQPRQQSPMTGDSRGGGAGLRQPRRDERGGGGFRGGGDRGPGTKRSGGGKQQRNIDRPASGVGGGNSKRVSGPSSAVGVPPVVFGRAAAPTAPRLMGTSGGRLPPAKGLAPVDKPHQPQQQQQQQQQQQNSCGNCGLPTSHCLCQMASGRGQRTGGGGGKKSGRPKSGRGQNRSDRRPSNSDIKRSGGNLAPVQSPSASNLVTDEWES</sequence>
<evidence type="ECO:0000313" key="4">
    <source>
        <dbReference type="Proteomes" id="UP000215902"/>
    </source>
</evidence>
<gene>
    <name evidence="3" type="ORF">BOX15_Mlig027517g1</name>
</gene>
<dbReference type="Proteomes" id="UP000215902">
    <property type="component" value="Unassembled WGS sequence"/>
</dbReference>
<feature type="compositionally biased region" description="Basic and acidic residues" evidence="1">
    <location>
        <begin position="1201"/>
        <end position="1214"/>
    </location>
</feature>
<feature type="compositionally biased region" description="Pro residues" evidence="1">
    <location>
        <begin position="753"/>
        <end position="774"/>
    </location>
</feature>
<dbReference type="AlphaFoldDB" id="A0A267EP98"/>
<comment type="caution">
    <text evidence="3">The sequence shown here is derived from an EMBL/GenBank/DDBJ whole genome shotgun (WGS) entry which is preliminary data.</text>
</comment>
<feature type="compositionally biased region" description="Acidic residues" evidence="1">
    <location>
        <begin position="853"/>
        <end position="876"/>
    </location>
</feature>
<feature type="compositionally biased region" description="Basic residues" evidence="1">
    <location>
        <begin position="678"/>
        <end position="697"/>
    </location>
</feature>
<feature type="compositionally biased region" description="Low complexity" evidence="1">
    <location>
        <begin position="1146"/>
        <end position="1158"/>
    </location>
</feature>
<organism evidence="3 4">
    <name type="scientific">Macrostomum lignano</name>
    <dbReference type="NCBI Taxonomy" id="282301"/>
    <lineage>
        <taxon>Eukaryota</taxon>
        <taxon>Metazoa</taxon>
        <taxon>Spiralia</taxon>
        <taxon>Lophotrochozoa</taxon>
        <taxon>Platyhelminthes</taxon>
        <taxon>Rhabditophora</taxon>
        <taxon>Macrostomorpha</taxon>
        <taxon>Macrostomida</taxon>
        <taxon>Macrostomidae</taxon>
        <taxon>Macrostomum</taxon>
    </lineage>
</organism>
<evidence type="ECO:0000313" key="3">
    <source>
        <dbReference type="EMBL" id="PAA63363.1"/>
    </source>
</evidence>
<feature type="compositionally biased region" description="Basic residues" evidence="1">
    <location>
        <begin position="720"/>
        <end position="733"/>
    </location>
</feature>
<dbReference type="SUPFAM" id="SSF63748">
    <property type="entry name" value="Tudor/PWWP/MBT"/>
    <property type="match status" value="1"/>
</dbReference>
<feature type="compositionally biased region" description="Polar residues" evidence="1">
    <location>
        <begin position="1221"/>
        <end position="1231"/>
    </location>
</feature>
<feature type="compositionally biased region" description="Gly residues" evidence="1">
    <location>
        <begin position="1059"/>
        <end position="1079"/>
    </location>
</feature>
<accession>A0A267EP98</accession>
<feature type="non-terminal residue" evidence="3">
    <location>
        <position position="1"/>
    </location>
</feature>
<feature type="compositionally biased region" description="Low complexity" evidence="1">
    <location>
        <begin position="1006"/>
        <end position="1019"/>
    </location>
</feature>
<dbReference type="EMBL" id="NIVC01001851">
    <property type="protein sequence ID" value="PAA63363.1"/>
    <property type="molecule type" value="Genomic_DNA"/>
</dbReference>
<feature type="compositionally biased region" description="Low complexity" evidence="1">
    <location>
        <begin position="1099"/>
        <end position="1114"/>
    </location>
</feature>
<dbReference type="Gene3D" id="2.30.30.140">
    <property type="match status" value="1"/>
</dbReference>
<feature type="compositionally biased region" description="Polar residues" evidence="1">
    <location>
        <begin position="989"/>
        <end position="1005"/>
    </location>
</feature>
<feature type="compositionally biased region" description="Polar residues" evidence="1">
    <location>
        <begin position="1027"/>
        <end position="1039"/>
    </location>
</feature>
<keyword evidence="4" id="KW-1185">Reference proteome</keyword>
<feature type="compositionally biased region" description="Acidic residues" evidence="1">
    <location>
        <begin position="883"/>
        <end position="920"/>
    </location>
</feature>
<feature type="compositionally biased region" description="Low complexity" evidence="1">
    <location>
        <begin position="815"/>
        <end position="838"/>
    </location>
</feature>
<proteinExistence type="predicted"/>
<protein>
    <recommendedName>
        <fullName evidence="2">Tudor domain-containing protein</fullName>
    </recommendedName>
</protein>
<name>A0A267EP98_9PLAT</name>
<feature type="region of interest" description="Disordered" evidence="1">
    <location>
        <begin position="814"/>
        <end position="1237"/>
    </location>
</feature>
<evidence type="ECO:0000259" key="2">
    <source>
        <dbReference type="Pfam" id="PF00567"/>
    </source>
</evidence>
<dbReference type="InterPro" id="IPR002999">
    <property type="entry name" value="Tudor"/>
</dbReference>
<evidence type="ECO:0000256" key="1">
    <source>
        <dbReference type="SAM" id="MobiDB-lite"/>
    </source>
</evidence>
<dbReference type="Pfam" id="PF00567">
    <property type="entry name" value="TUDOR"/>
    <property type="match status" value="1"/>
</dbReference>
<feature type="domain" description="Tudor" evidence="2">
    <location>
        <begin position="322"/>
        <end position="402"/>
    </location>
</feature>
<dbReference type="CDD" id="cd19757">
    <property type="entry name" value="Bbox1"/>
    <property type="match status" value="1"/>
</dbReference>